<keyword evidence="2" id="KW-1185">Reference proteome</keyword>
<protein>
    <submittedName>
        <fullName evidence="1">Uncharacterized protein</fullName>
    </submittedName>
</protein>
<name>A0ACC0UK60_9AGAM</name>
<evidence type="ECO:0000313" key="2">
    <source>
        <dbReference type="Proteomes" id="UP001207468"/>
    </source>
</evidence>
<reference evidence="1" key="1">
    <citation type="submission" date="2021-03" db="EMBL/GenBank/DDBJ databases">
        <title>Evolutionary priming and transition to the ectomycorrhizal habit in an iconic lineage of mushroom-forming fungi: is preadaptation a requirement?</title>
        <authorList>
            <consortium name="DOE Joint Genome Institute"/>
            <person name="Looney B.P."/>
            <person name="Miyauchi S."/>
            <person name="Morin E."/>
            <person name="Drula E."/>
            <person name="Courty P.E."/>
            <person name="Chicoki N."/>
            <person name="Fauchery L."/>
            <person name="Kohler A."/>
            <person name="Kuo A."/>
            <person name="LaButti K."/>
            <person name="Pangilinan J."/>
            <person name="Lipzen A."/>
            <person name="Riley R."/>
            <person name="Andreopoulos W."/>
            <person name="He G."/>
            <person name="Johnson J."/>
            <person name="Barry K.W."/>
            <person name="Grigoriev I.V."/>
            <person name="Nagy L."/>
            <person name="Hibbett D."/>
            <person name="Henrissat B."/>
            <person name="Matheny P.B."/>
            <person name="Labbe J."/>
            <person name="Martin A.F."/>
        </authorList>
    </citation>
    <scope>NUCLEOTIDE SEQUENCE</scope>
    <source>
        <strain evidence="1">BPL698</strain>
    </source>
</reference>
<sequence>MRFEPSVIAAQLFCFPLTTTTTTSHRTSHPHSQVSSRDAAQIAQTFVIPSLCPSTPLPSAHVTPTTTASTRPSFGTLASCSRLPGDGNSFRNGGEI</sequence>
<comment type="caution">
    <text evidence="1">The sequence shown here is derived from an EMBL/GenBank/DDBJ whole genome shotgun (WGS) entry which is preliminary data.</text>
</comment>
<dbReference type="EMBL" id="JAGFNK010000015">
    <property type="protein sequence ID" value="KAI9511882.1"/>
    <property type="molecule type" value="Genomic_DNA"/>
</dbReference>
<feature type="non-terminal residue" evidence="1">
    <location>
        <position position="96"/>
    </location>
</feature>
<evidence type="ECO:0000313" key="1">
    <source>
        <dbReference type="EMBL" id="KAI9511882.1"/>
    </source>
</evidence>
<accession>A0ACC0UK60</accession>
<proteinExistence type="predicted"/>
<dbReference type="Proteomes" id="UP001207468">
    <property type="component" value="Unassembled WGS sequence"/>
</dbReference>
<gene>
    <name evidence="1" type="ORF">F5148DRAFT_1167109</name>
</gene>
<organism evidence="1 2">
    <name type="scientific">Russula earlei</name>
    <dbReference type="NCBI Taxonomy" id="71964"/>
    <lineage>
        <taxon>Eukaryota</taxon>
        <taxon>Fungi</taxon>
        <taxon>Dikarya</taxon>
        <taxon>Basidiomycota</taxon>
        <taxon>Agaricomycotina</taxon>
        <taxon>Agaricomycetes</taxon>
        <taxon>Russulales</taxon>
        <taxon>Russulaceae</taxon>
        <taxon>Russula</taxon>
    </lineage>
</organism>